<name>A0ABZ2EMW0_9BACT</name>
<keyword evidence="4" id="KW-1185">Reference proteome</keyword>
<dbReference type="Proteomes" id="UP001321305">
    <property type="component" value="Chromosome"/>
</dbReference>
<gene>
    <name evidence="3" type="ORF">PIECOFPK_02643</name>
</gene>
<dbReference type="PROSITE" id="PS50975">
    <property type="entry name" value="ATP_GRASP"/>
    <property type="match status" value="1"/>
</dbReference>
<keyword evidence="1" id="KW-0547">Nucleotide-binding</keyword>
<dbReference type="Pfam" id="PF08443">
    <property type="entry name" value="RimK"/>
    <property type="match status" value="1"/>
</dbReference>
<evidence type="ECO:0000313" key="3">
    <source>
        <dbReference type="EMBL" id="WWC84900.1"/>
    </source>
</evidence>
<reference evidence="4" key="1">
    <citation type="submission" date="2024-01" db="EMBL/GenBank/DDBJ databases">
        <title>Mycovorax composti gen. nov. sp. nov., a member of the family Chitinophagaceae isolated from button mushroom compost.</title>
        <authorList>
            <person name="Thai M."/>
            <person name="Bell T.L."/>
            <person name="Kertesz M.A."/>
        </authorList>
    </citation>
    <scope>NUCLEOTIDE SEQUENCE [LARGE SCALE GENOMIC DNA]</scope>
    <source>
        <strain evidence="4">C216</strain>
    </source>
</reference>
<evidence type="ECO:0000259" key="2">
    <source>
        <dbReference type="PROSITE" id="PS50975"/>
    </source>
</evidence>
<dbReference type="PANTHER" id="PTHR21621:SF0">
    <property type="entry name" value="BETA-CITRYLGLUTAMATE SYNTHASE B-RELATED"/>
    <property type="match status" value="1"/>
</dbReference>
<dbReference type="EMBL" id="CP144143">
    <property type="protein sequence ID" value="WWC84900.1"/>
    <property type="molecule type" value="Genomic_DNA"/>
</dbReference>
<dbReference type="InterPro" id="IPR013815">
    <property type="entry name" value="ATP_grasp_subdomain_1"/>
</dbReference>
<organism evidence="3 4">
    <name type="scientific">Mycovorax composti</name>
    <dbReference type="NCBI Taxonomy" id="2962693"/>
    <lineage>
        <taxon>Bacteria</taxon>
        <taxon>Pseudomonadati</taxon>
        <taxon>Bacteroidota</taxon>
        <taxon>Chitinophagia</taxon>
        <taxon>Chitinophagales</taxon>
        <taxon>Chitinophagaceae</taxon>
        <taxon>Mycovorax</taxon>
    </lineage>
</organism>
<feature type="domain" description="ATP-grasp" evidence="2">
    <location>
        <begin position="91"/>
        <end position="319"/>
    </location>
</feature>
<proteinExistence type="predicted"/>
<evidence type="ECO:0000313" key="4">
    <source>
        <dbReference type="Proteomes" id="UP001321305"/>
    </source>
</evidence>
<dbReference type="InterPro" id="IPR011761">
    <property type="entry name" value="ATP-grasp"/>
</dbReference>
<dbReference type="PANTHER" id="PTHR21621">
    <property type="entry name" value="RIBOSOMAL PROTEIN S6 MODIFICATION PROTEIN"/>
    <property type="match status" value="1"/>
</dbReference>
<dbReference type="Gene3D" id="3.30.470.20">
    <property type="entry name" value="ATP-grasp fold, B domain"/>
    <property type="match status" value="1"/>
</dbReference>
<dbReference type="InterPro" id="IPR013651">
    <property type="entry name" value="ATP-grasp_RimK-type"/>
</dbReference>
<dbReference type="InterPro" id="IPR005479">
    <property type="entry name" value="CPAse_ATP-bd"/>
</dbReference>
<accession>A0ABZ2EMW0</accession>
<dbReference type="SUPFAM" id="SSF56059">
    <property type="entry name" value="Glutathione synthetase ATP-binding domain-like"/>
    <property type="match status" value="1"/>
</dbReference>
<evidence type="ECO:0000256" key="1">
    <source>
        <dbReference type="PROSITE-ProRule" id="PRU00409"/>
    </source>
</evidence>
<dbReference type="Gene3D" id="3.30.1490.20">
    <property type="entry name" value="ATP-grasp fold, A domain"/>
    <property type="match status" value="1"/>
</dbReference>
<dbReference type="RefSeq" id="WP_409966096.1">
    <property type="nucleotide sequence ID" value="NZ_CP144143.1"/>
</dbReference>
<keyword evidence="1" id="KW-0067">ATP-binding</keyword>
<dbReference type="Pfam" id="PF02786">
    <property type="entry name" value="CPSase_L_D2"/>
    <property type="match status" value="1"/>
</dbReference>
<sequence length="336" mass="38352">MIAIHNSGNFAPRWIAYCEANNISYKLVNCFDNNIVKQLEGCKALMWHHHHNSYKDVIAAKRILSALQHAGIKVFPDFNTGWHFDDKVAQKYLLEAIGAPLVPSYVFYDKKEAIEWANKTTYPKVFKLKGGAGSANVKLVRTKSECIKLINKAFGKGFKQFDGMAYFLDSIKKYKSGTKSLKQVVKSFGRMLISTDYAKNMPPERGYAYFQEFIPNNDGDYRIIVIGQKYAYGMKRLNRKNDFRASGSSSFLYEKLPDSMLEVAFDVAKTLKLQSAAFDFIRDEDNKPLIIEMSYAFGTTGSSKCKGYWTDDLQFHPGSFNPYGWMVQNLYDSIIE</sequence>
<protein>
    <recommendedName>
        <fullName evidence="2">ATP-grasp domain-containing protein</fullName>
    </recommendedName>
</protein>